<comment type="caution">
    <text evidence="6">The sequence shown here is derived from an EMBL/GenBank/DDBJ whole genome shotgun (WGS) entry which is preliminary data.</text>
</comment>
<evidence type="ECO:0000256" key="2">
    <source>
        <dbReference type="ARBA" id="ARBA00009127"/>
    </source>
</evidence>
<keyword evidence="5" id="KW-0812">Transmembrane</keyword>
<organism evidence="6 7">
    <name type="scientific">Cloeon dipterum</name>
    <dbReference type="NCBI Taxonomy" id="197152"/>
    <lineage>
        <taxon>Eukaryota</taxon>
        <taxon>Metazoa</taxon>
        <taxon>Ecdysozoa</taxon>
        <taxon>Arthropoda</taxon>
        <taxon>Hexapoda</taxon>
        <taxon>Insecta</taxon>
        <taxon>Pterygota</taxon>
        <taxon>Palaeoptera</taxon>
        <taxon>Ephemeroptera</taxon>
        <taxon>Pisciforma</taxon>
        <taxon>Baetidae</taxon>
        <taxon>Cloeon</taxon>
    </lineage>
</organism>
<dbReference type="Proteomes" id="UP000494165">
    <property type="component" value="Unassembled WGS sequence"/>
</dbReference>
<comment type="similarity">
    <text evidence="2">Belongs to the major royal jelly protein family.</text>
</comment>
<evidence type="ECO:0000256" key="5">
    <source>
        <dbReference type="SAM" id="Phobius"/>
    </source>
</evidence>
<reference evidence="6 7" key="1">
    <citation type="submission" date="2020-04" db="EMBL/GenBank/DDBJ databases">
        <authorList>
            <person name="Alioto T."/>
            <person name="Alioto T."/>
            <person name="Gomez Garrido J."/>
        </authorList>
    </citation>
    <scope>NUCLEOTIDE SEQUENCE [LARGE SCALE GENOMIC DNA]</scope>
</reference>
<feature type="transmembrane region" description="Helical" evidence="5">
    <location>
        <begin position="298"/>
        <end position="322"/>
    </location>
</feature>
<dbReference type="InterPro" id="IPR017996">
    <property type="entry name" value="MRJP/yellow-related"/>
</dbReference>
<evidence type="ECO:0000256" key="4">
    <source>
        <dbReference type="SAM" id="MobiDB-lite"/>
    </source>
</evidence>
<dbReference type="SUPFAM" id="SSF101898">
    <property type="entry name" value="NHL repeat"/>
    <property type="match status" value="1"/>
</dbReference>
<keyword evidence="3" id="KW-0964">Secreted</keyword>
<sequence>MNEKDNCNVIQWAQGLQVDALGRLWVLDRGFRCQSKIWIFNLVNGDNIELSYQFNQLLELYDIVLEKTQEDDWLAYITQEPESKCLIVFSLNNRRSKNVCNEWKKFKAIAYFSLEKNLYFSQYDSNELYSISTEQLKASTSIVNPNRIVSWHAQKCYRMLFDNSGVLYAAFNERNFIETWKGRSPKTEGRFNLSKNYLAGTPFTFALDTSGILWIMVYSNYNKTLKLPRHKLLRMPTGGSSFPTNASQVCRNGEICDSTTFPTTPAPTTNFGTNPRRDKNPESSAHGVNETCDKKSLLVLNIVLSCWNVFTFFSIASQILWFRKIKMTQDSIAKMKKERRDAANRATDSPDPIYEEIESFPSTSALFETRY</sequence>
<dbReference type="Gene3D" id="2.120.10.30">
    <property type="entry name" value="TolB, C-terminal domain"/>
    <property type="match status" value="1"/>
</dbReference>
<dbReference type="OrthoDB" id="9977471at2759"/>
<evidence type="ECO:0000313" key="7">
    <source>
        <dbReference type="Proteomes" id="UP000494165"/>
    </source>
</evidence>
<proteinExistence type="inferred from homology"/>
<comment type="subcellular location">
    <subcellularLocation>
        <location evidence="1">Secreted</location>
    </subcellularLocation>
</comment>
<gene>
    <name evidence="6" type="ORF">CLODIP_2_CD04200</name>
</gene>
<dbReference type="Pfam" id="PF03022">
    <property type="entry name" value="MRJP"/>
    <property type="match status" value="2"/>
</dbReference>
<evidence type="ECO:0000313" key="6">
    <source>
        <dbReference type="EMBL" id="CAB3388811.1"/>
    </source>
</evidence>
<feature type="region of interest" description="Disordered" evidence="4">
    <location>
        <begin position="261"/>
        <end position="288"/>
    </location>
</feature>
<dbReference type="AlphaFoldDB" id="A0A8S1DXG1"/>
<accession>A0A8S1DXG1</accession>
<protein>
    <recommendedName>
        <fullName evidence="8">Bee-milk protein</fullName>
    </recommendedName>
</protein>
<keyword evidence="7" id="KW-1185">Reference proteome</keyword>
<keyword evidence="5" id="KW-1133">Transmembrane helix</keyword>
<dbReference type="GO" id="GO:0005576">
    <property type="term" value="C:extracellular region"/>
    <property type="evidence" value="ECO:0007669"/>
    <property type="project" value="UniProtKB-SubCell"/>
</dbReference>
<evidence type="ECO:0000256" key="1">
    <source>
        <dbReference type="ARBA" id="ARBA00004613"/>
    </source>
</evidence>
<name>A0A8S1DXG1_9INSE</name>
<dbReference type="InterPro" id="IPR011042">
    <property type="entry name" value="6-blade_b-propeller_TolB-like"/>
</dbReference>
<evidence type="ECO:0008006" key="8">
    <source>
        <dbReference type="Google" id="ProtNLM"/>
    </source>
</evidence>
<dbReference type="EMBL" id="CADEPI010000921">
    <property type="protein sequence ID" value="CAB3388811.1"/>
    <property type="molecule type" value="Genomic_DNA"/>
</dbReference>
<evidence type="ECO:0000256" key="3">
    <source>
        <dbReference type="ARBA" id="ARBA00022525"/>
    </source>
</evidence>
<keyword evidence="5" id="KW-0472">Membrane</keyword>
<feature type="compositionally biased region" description="Low complexity" evidence="4">
    <location>
        <begin position="261"/>
        <end position="274"/>
    </location>
</feature>